<dbReference type="NCBIfam" id="TIGR01770">
    <property type="entry name" value="NDH_I_N"/>
    <property type="match status" value="1"/>
</dbReference>
<keyword evidence="5" id="KW-0520">NAD</keyword>
<keyword evidence="4 5" id="KW-0472">Membrane</keyword>
<feature type="transmembrane region" description="Helical" evidence="5">
    <location>
        <begin position="243"/>
        <end position="264"/>
    </location>
</feature>
<sequence length="486" mass="53535">MLLANDANWSLMTPEIVLAALALIIFTIDFMTDIKGKKPFLGRLSIISLLITAVLVLFTNNDGGTIGHVFVVDSFSMVFKLIILVGVALVIGISMYYLDKHEDIYQGEYYSLMLFATLGAMLMVSSADLIVLFVGLEILSISSYCLAAFKKYNRKSTEAGIKYVVLGGTASAFILYGMSFLYGLTGTTSIVEIREAIPTLWVDYTWVIAMSFLFMLAGFGFKISAVPFHMWAPDVYEGSPTPVTAFLSVVSKLAGFAIVLRLFFVTFENIYVEWAFTFAVIAALTMVIGNFIALTQKNVKRLMAYSGIAQAGYLLVPIAAVVTEADTFTMIAFYGMAYVLMTLGAFAIIILVTEDSGKEDMSSFKGLWERSPYMAVAMSVFLISLAGLPLTLGFWGKAYIFFGAVAAGMTWLAVVMIVTSVVSFFYYFGIIRQMFMREPEPTDQEIKVPVYLSVVVTICLAVTVALAFIPSIVMDWLQGLTWMGMF</sequence>
<organism evidence="8 9">
    <name type="scientific">Evansella vedderi</name>
    <dbReference type="NCBI Taxonomy" id="38282"/>
    <lineage>
        <taxon>Bacteria</taxon>
        <taxon>Bacillati</taxon>
        <taxon>Bacillota</taxon>
        <taxon>Bacilli</taxon>
        <taxon>Bacillales</taxon>
        <taxon>Bacillaceae</taxon>
        <taxon>Evansella</taxon>
    </lineage>
</organism>
<dbReference type="Proteomes" id="UP001230005">
    <property type="component" value="Unassembled WGS sequence"/>
</dbReference>
<proteinExistence type="inferred from homology"/>
<dbReference type="Pfam" id="PF00361">
    <property type="entry name" value="Proton_antipo_M"/>
    <property type="match status" value="1"/>
</dbReference>
<comment type="catalytic activity">
    <reaction evidence="5">
        <text>a quinone + NADH + 5 H(+)(in) = a quinol + NAD(+) + 4 H(+)(out)</text>
        <dbReference type="Rhea" id="RHEA:57888"/>
        <dbReference type="ChEBI" id="CHEBI:15378"/>
        <dbReference type="ChEBI" id="CHEBI:24646"/>
        <dbReference type="ChEBI" id="CHEBI:57540"/>
        <dbReference type="ChEBI" id="CHEBI:57945"/>
        <dbReference type="ChEBI" id="CHEBI:132124"/>
    </reaction>
</comment>
<feature type="transmembrane region" description="Helical" evidence="5">
    <location>
        <begin position="161"/>
        <end position="184"/>
    </location>
</feature>
<reference evidence="8 9" key="1">
    <citation type="submission" date="2023-07" db="EMBL/GenBank/DDBJ databases">
        <title>Genomic Encyclopedia of Type Strains, Phase IV (KMG-IV): sequencing the most valuable type-strain genomes for metagenomic binning, comparative biology and taxonomic classification.</title>
        <authorList>
            <person name="Goeker M."/>
        </authorList>
    </citation>
    <scope>NUCLEOTIDE SEQUENCE [LARGE SCALE GENOMIC DNA]</scope>
    <source>
        <strain evidence="8 9">DSM 9768</strain>
    </source>
</reference>
<dbReference type="InterPro" id="IPR010096">
    <property type="entry name" value="NADH-Q_OxRdtase_suN/2"/>
</dbReference>
<feature type="transmembrane region" description="Helical" evidence="5">
    <location>
        <begin position="398"/>
        <end position="429"/>
    </location>
</feature>
<comment type="similarity">
    <text evidence="5">Belongs to the complex I subunit 2 family.</text>
</comment>
<feature type="transmembrane region" description="Helical" evidence="5">
    <location>
        <begin position="373"/>
        <end position="392"/>
    </location>
</feature>
<evidence type="ECO:0000313" key="8">
    <source>
        <dbReference type="EMBL" id="MDQ0257212.1"/>
    </source>
</evidence>
<keyword evidence="5" id="KW-1003">Cell membrane</keyword>
<dbReference type="InterPro" id="IPR001750">
    <property type="entry name" value="ND/Mrp_TM"/>
</dbReference>
<comment type="function">
    <text evidence="5">NDH-1 shuttles electrons from NADH, via FMN and iron-sulfur (Fe-S) centers, to quinones in the respiratory chain. The immediate electron acceptor for the enzyme in this species is believed to be a menaquinone. Couples the redox reaction to proton translocation (for every two electrons transferred, four hydrogen ions are translocated across the cytoplasmic membrane), and thus conserves the redox energy in a proton gradient.</text>
</comment>
<feature type="transmembrane region" description="Helical" evidence="5">
    <location>
        <begin position="78"/>
        <end position="98"/>
    </location>
</feature>
<comment type="subcellular location">
    <subcellularLocation>
        <location evidence="1 5">Cell membrane</location>
        <topology evidence="1 5">Multi-pass membrane protein</topology>
    </subcellularLocation>
    <subcellularLocation>
        <location evidence="6">Membrane</location>
        <topology evidence="6">Multi-pass membrane protein</topology>
    </subcellularLocation>
</comment>
<keyword evidence="3 5" id="KW-1133">Transmembrane helix</keyword>
<keyword evidence="2 5" id="KW-0812">Transmembrane</keyword>
<feature type="domain" description="NADH:quinone oxidoreductase/Mrp antiporter transmembrane" evidence="7">
    <location>
        <begin position="126"/>
        <end position="422"/>
    </location>
</feature>
<evidence type="ECO:0000256" key="5">
    <source>
        <dbReference type="HAMAP-Rule" id="MF_00445"/>
    </source>
</evidence>
<evidence type="ECO:0000256" key="2">
    <source>
        <dbReference type="ARBA" id="ARBA00022692"/>
    </source>
</evidence>
<feature type="transmembrane region" description="Helical" evidence="5">
    <location>
        <begin position="107"/>
        <end position="124"/>
    </location>
</feature>
<dbReference type="HAMAP" id="MF_00445">
    <property type="entry name" value="NDH1_NuoN_1"/>
    <property type="match status" value="1"/>
</dbReference>
<evidence type="ECO:0000313" key="9">
    <source>
        <dbReference type="Proteomes" id="UP001230005"/>
    </source>
</evidence>
<feature type="transmembrane region" description="Helical" evidence="5">
    <location>
        <begin position="12"/>
        <end position="28"/>
    </location>
</feature>
<accession>A0ABU0A155</accession>
<dbReference type="EC" id="7.1.1.-" evidence="5"/>
<name>A0ABU0A155_9BACI</name>
<gene>
    <name evidence="5" type="primary">nuoN</name>
    <name evidence="8" type="ORF">J2S74_004670</name>
</gene>
<feature type="transmembrane region" description="Helical" evidence="5">
    <location>
        <begin position="328"/>
        <end position="352"/>
    </location>
</feature>
<dbReference type="EMBL" id="JAUSUG010000024">
    <property type="protein sequence ID" value="MDQ0257212.1"/>
    <property type="molecule type" value="Genomic_DNA"/>
</dbReference>
<evidence type="ECO:0000256" key="1">
    <source>
        <dbReference type="ARBA" id="ARBA00004651"/>
    </source>
</evidence>
<keyword evidence="9" id="KW-1185">Reference proteome</keyword>
<dbReference type="PANTHER" id="PTHR22773">
    <property type="entry name" value="NADH DEHYDROGENASE"/>
    <property type="match status" value="1"/>
</dbReference>
<dbReference type="RefSeq" id="WP_307330570.1">
    <property type="nucleotide sequence ID" value="NZ_JAUSUG010000024.1"/>
</dbReference>
<evidence type="ECO:0000256" key="4">
    <source>
        <dbReference type="ARBA" id="ARBA00023136"/>
    </source>
</evidence>
<evidence type="ECO:0000259" key="7">
    <source>
        <dbReference type="Pfam" id="PF00361"/>
    </source>
</evidence>
<comment type="subunit">
    <text evidence="5">NDH-1 is composed of 14 different subunits. Subunits NuoA, H, J, K, L, M, N constitute the membrane sector of the complex.</text>
</comment>
<evidence type="ECO:0000256" key="3">
    <source>
        <dbReference type="ARBA" id="ARBA00022989"/>
    </source>
</evidence>
<feature type="transmembrane region" description="Helical" evidence="5">
    <location>
        <begin position="40"/>
        <end position="58"/>
    </location>
</feature>
<keyword evidence="5" id="KW-1278">Translocase</keyword>
<protein>
    <recommendedName>
        <fullName evidence="5">NADH-quinone oxidoreductase subunit N</fullName>
        <ecNumber evidence="5">7.1.1.-</ecNumber>
    </recommendedName>
    <alternativeName>
        <fullName evidence="5">NADH dehydrogenase I subunit N</fullName>
    </alternativeName>
    <alternativeName>
        <fullName evidence="5">NDH-1 subunit N</fullName>
    </alternativeName>
</protein>
<evidence type="ECO:0000256" key="6">
    <source>
        <dbReference type="RuleBase" id="RU000320"/>
    </source>
</evidence>
<keyword evidence="5" id="KW-0813">Transport</keyword>
<feature type="transmembrane region" description="Helical" evidence="5">
    <location>
        <begin position="204"/>
        <end position="223"/>
    </location>
</feature>
<feature type="transmembrane region" description="Helical" evidence="5">
    <location>
        <begin position="270"/>
        <end position="295"/>
    </location>
</feature>
<keyword evidence="5" id="KW-0874">Quinone</keyword>
<comment type="caution">
    <text evidence="8">The sequence shown here is derived from an EMBL/GenBank/DDBJ whole genome shotgun (WGS) entry which is preliminary data.</text>
</comment>
<feature type="transmembrane region" description="Helical" evidence="5">
    <location>
        <begin position="450"/>
        <end position="473"/>
    </location>
</feature>